<evidence type="ECO:0000313" key="1">
    <source>
        <dbReference type="EMBL" id="KKN14538.1"/>
    </source>
</evidence>
<dbReference type="AlphaFoldDB" id="A0A0F9RAZ5"/>
<protein>
    <submittedName>
        <fullName evidence="1">Uncharacterized protein</fullName>
    </submittedName>
</protein>
<dbReference type="EMBL" id="LAZR01003806">
    <property type="protein sequence ID" value="KKN14538.1"/>
    <property type="molecule type" value="Genomic_DNA"/>
</dbReference>
<comment type="caution">
    <text evidence="1">The sequence shown here is derived from an EMBL/GenBank/DDBJ whole genome shotgun (WGS) entry which is preliminary data.</text>
</comment>
<sequence length="210" mass="24486">MNMRRRAKHGAHHGRVNHAAPEIEYNPDYHPARVFELWQEGLCNIPSICVELGIMESTLPKWIKQYPKFEEQYYLGRVHGKAAWLKYGTEHLNVKYFQYKTYEQLLGHSFPELKERRPVGIKNLRRAKTLEQKIQVMAELIEEGQHSPEEITFLCNTVSKLAEMGTYQQIYDQVAAVEEKNKILIANKGAVIEGDVYQEKILTIKTEKDK</sequence>
<organism evidence="1">
    <name type="scientific">marine sediment metagenome</name>
    <dbReference type="NCBI Taxonomy" id="412755"/>
    <lineage>
        <taxon>unclassified sequences</taxon>
        <taxon>metagenomes</taxon>
        <taxon>ecological metagenomes</taxon>
    </lineage>
</organism>
<proteinExistence type="predicted"/>
<reference evidence="1" key="1">
    <citation type="journal article" date="2015" name="Nature">
        <title>Complex archaea that bridge the gap between prokaryotes and eukaryotes.</title>
        <authorList>
            <person name="Spang A."/>
            <person name="Saw J.H."/>
            <person name="Jorgensen S.L."/>
            <person name="Zaremba-Niedzwiedzka K."/>
            <person name="Martijn J."/>
            <person name="Lind A.E."/>
            <person name="van Eijk R."/>
            <person name="Schleper C."/>
            <person name="Guy L."/>
            <person name="Ettema T.J."/>
        </authorList>
    </citation>
    <scope>NUCLEOTIDE SEQUENCE</scope>
</reference>
<name>A0A0F9RAZ5_9ZZZZ</name>
<gene>
    <name evidence="1" type="ORF">LCGC14_0995050</name>
</gene>
<accession>A0A0F9RAZ5</accession>